<reference evidence="3 4" key="1">
    <citation type="journal article" date="2009" name="PLoS Genet.">
        <title>The genome of Nectria haematococca: contribution of supernumerary chromosomes to gene expansion.</title>
        <authorList>
            <person name="Coleman J.J."/>
            <person name="Rounsley S.D."/>
            <person name="Rodriguez-Carres M."/>
            <person name="Kuo A."/>
            <person name="Wasmann C.C."/>
            <person name="Grimwood J."/>
            <person name="Schmutz J."/>
            <person name="Taga M."/>
            <person name="White G.J."/>
            <person name="Zhou S."/>
            <person name="Schwartz D.C."/>
            <person name="Freitag M."/>
            <person name="Ma L.J."/>
            <person name="Danchin E.G."/>
            <person name="Henrissat B."/>
            <person name="Coutinho P.M."/>
            <person name="Nelson D.R."/>
            <person name="Straney D."/>
            <person name="Napoli C.A."/>
            <person name="Barker B.M."/>
            <person name="Gribskov M."/>
            <person name="Rep M."/>
            <person name="Kroken S."/>
            <person name="Molnar I."/>
            <person name="Rensing C."/>
            <person name="Kennell J.C."/>
            <person name="Zamora J."/>
            <person name="Farman M.L."/>
            <person name="Selker E.U."/>
            <person name="Salamov A."/>
            <person name="Shapiro H."/>
            <person name="Pangilinan J."/>
            <person name="Lindquist E."/>
            <person name="Lamers C."/>
            <person name="Grigoriev I.V."/>
            <person name="Geiser D.M."/>
            <person name="Covert S.F."/>
            <person name="Temporini E."/>
            <person name="Vanetten H.D."/>
        </authorList>
    </citation>
    <scope>NUCLEOTIDE SEQUENCE [LARGE SCALE GENOMIC DNA]</scope>
    <source>
        <strain evidence="4">ATCC MYA-4622 / CBS 123669 / FGSC 9596 / NRRL 45880 / 77-13-4</strain>
    </source>
</reference>
<dbReference type="InterPro" id="IPR044862">
    <property type="entry name" value="Pro_4_hyd_alph_FE2OG_OXY"/>
</dbReference>
<dbReference type="OrthoDB" id="27483at2759"/>
<evidence type="ECO:0000259" key="2">
    <source>
        <dbReference type="Pfam" id="PF13640"/>
    </source>
</evidence>
<dbReference type="HOGENOM" id="CLU_007520_1_0_1"/>
<dbReference type="AlphaFoldDB" id="C7YTN2"/>
<name>C7YTN2_FUSV7</name>
<evidence type="ECO:0000256" key="1">
    <source>
        <dbReference type="SAM" id="MobiDB-lite"/>
    </source>
</evidence>
<organism evidence="3 4">
    <name type="scientific">Fusarium vanettenii (strain ATCC MYA-4622 / CBS 123669 / FGSC 9596 / NRRL 45880 / 77-13-4)</name>
    <name type="common">Fusarium solani subsp. pisi</name>
    <dbReference type="NCBI Taxonomy" id="660122"/>
    <lineage>
        <taxon>Eukaryota</taxon>
        <taxon>Fungi</taxon>
        <taxon>Dikarya</taxon>
        <taxon>Ascomycota</taxon>
        <taxon>Pezizomycotina</taxon>
        <taxon>Sordariomycetes</taxon>
        <taxon>Hypocreomycetidae</taxon>
        <taxon>Hypocreales</taxon>
        <taxon>Nectriaceae</taxon>
        <taxon>Fusarium</taxon>
        <taxon>Fusarium solani species complex</taxon>
        <taxon>Fusarium vanettenii</taxon>
    </lineage>
</organism>
<evidence type="ECO:0000313" key="3">
    <source>
        <dbReference type="EMBL" id="EEU44275.1"/>
    </source>
</evidence>
<dbReference type="InParanoid" id="C7YTN2"/>
<dbReference type="RefSeq" id="XP_003049988.1">
    <property type="nucleotide sequence ID" value="XM_003049942.1"/>
</dbReference>
<feature type="compositionally biased region" description="Basic and acidic residues" evidence="1">
    <location>
        <begin position="12"/>
        <end position="26"/>
    </location>
</feature>
<feature type="domain" description="Prolyl 4-hydroxylase alpha subunit Fe(2+) 2OG dioxygenase" evidence="2">
    <location>
        <begin position="154"/>
        <end position="239"/>
    </location>
</feature>
<dbReference type="EMBL" id="GG698900">
    <property type="protein sequence ID" value="EEU44275.1"/>
    <property type="molecule type" value="Genomic_DNA"/>
</dbReference>
<sequence length="984" mass="109563">MASDSMSGVKVEASDVKVEMRDRDATSHTISSPPSDLRDELLQAIENIQVDGTFASSSAVNRLSAGVFVHGVGDIATPLSEFQACQMIAKARQAPYGKGSETIVDTSVRNTWELDPSQFELRDPTWTAQVQILCKQVAKTLGINGNIKAELYKMLIYEKGAMFKAHTDGSTEKIPDMFGTLVVCLPSTHQGGDVVLRHNGQAHVFRSSDHAQSCAFWYSDVSHEVLPVTSGYRWVLTYNLALDSAQPRPSASLLSQVNTQPLRQALNRWLAQDPTTRENEYFYHVLDHDYTEASISLNALKAQDLIRVQALKEECSKLPVDVYLALLEKMETGSVEYCPDPYDRRSFYRGGYYGGYDEEDEEDEDDDEDGFHALEDVIESSHKVLTLVDLDGHTVTKGLDLDEDDILQVDAFEDIEGREEYEGYMGNSGPMATHWYRLATVVIAPHDSLASLFAGNGGSPSPVAHLARRCLLPQAPESLFAALDGILSETWNPTGTPGYRASLDAAAVQEVVRVALHRERYDLLDKTMALSPRKLEPGLWDWIKEWLNGGDVNQRFKAIQKGITSAILLGTDLGQRAEAITRLVPIPDQLSDIEPGALEWARETTRQCLENSATNVLGHVDGPPMVDLAFYFDDPLAFLSETVAPIIDKHKRSLALTVSFLSQLMDKASNGKLPMESSLQLYRSIAKTMIASVDFTKAQSHVSLEHSAKKIRYACSQDELRRELSLSASIRELSTLFRGLIKADTEADDLAASFVSKLTSDCPGIKADELPHLWIPFLRKVDAALDYSTMSSDELSRYQKLFTTFLKAYLDKYVGREPVYNSSLIRPRVHCNCGDCERLNEFLVDRSREVGRFSVNKQRRAHLHQGLDSAHVDCTHITERRGSPHTLVVTKTFKQIAQRLQSWTTRRTEATKELVRFNQGRLKTLLGDEYTAITNMDRIMATGSERQPLAETAQAAQAGSSRALVVGEKRKLPDDIDVIDLTSD</sequence>
<gene>
    <name evidence="3" type="ORF">NECHADRAFT_84641</name>
</gene>
<feature type="region of interest" description="Disordered" evidence="1">
    <location>
        <begin position="1"/>
        <end position="35"/>
    </location>
</feature>
<proteinExistence type="predicted"/>
<dbReference type="eggNOG" id="ENOG502RY49">
    <property type="taxonomic scope" value="Eukaryota"/>
</dbReference>
<dbReference type="GeneID" id="9674773"/>
<dbReference type="Pfam" id="PF13640">
    <property type="entry name" value="2OG-FeII_Oxy_3"/>
    <property type="match status" value="1"/>
</dbReference>
<protein>
    <recommendedName>
        <fullName evidence="2">Prolyl 4-hydroxylase alpha subunit Fe(2+) 2OG dioxygenase domain-containing protein</fullName>
    </recommendedName>
</protein>
<accession>C7YTN2</accession>
<evidence type="ECO:0000313" key="4">
    <source>
        <dbReference type="Proteomes" id="UP000005206"/>
    </source>
</evidence>
<dbReference type="PANTHER" id="PTHR33099">
    <property type="entry name" value="FE2OG DIOXYGENASE DOMAIN-CONTAINING PROTEIN"/>
    <property type="match status" value="1"/>
</dbReference>
<dbReference type="KEGG" id="nhe:NECHADRAFT_84641"/>
<dbReference type="PANTHER" id="PTHR33099:SF7">
    <property type="entry name" value="MYND-TYPE DOMAIN-CONTAINING PROTEIN"/>
    <property type="match status" value="1"/>
</dbReference>
<dbReference type="Proteomes" id="UP000005206">
    <property type="component" value="Chromosome 9"/>
</dbReference>
<dbReference type="Gene3D" id="2.60.120.620">
    <property type="entry name" value="q2cbj1_9rhob like domain"/>
    <property type="match status" value="1"/>
</dbReference>
<dbReference type="OMA" id="PTACLHT"/>
<keyword evidence="4" id="KW-1185">Reference proteome</keyword>
<dbReference type="VEuPathDB" id="FungiDB:NECHADRAFT_84641"/>